<feature type="transmembrane region" description="Helical" evidence="6">
    <location>
        <begin position="265"/>
        <end position="287"/>
    </location>
</feature>
<feature type="transmembrane region" description="Helical" evidence="6">
    <location>
        <begin position="580"/>
        <end position="600"/>
    </location>
</feature>
<dbReference type="Proteomes" id="UP000481153">
    <property type="component" value="Unassembled WGS sequence"/>
</dbReference>
<accession>A0A6G0WMC7</accession>
<feature type="transmembrane region" description="Helical" evidence="6">
    <location>
        <begin position="482"/>
        <end position="500"/>
    </location>
</feature>
<dbReference type="AlphaFoldDB" id="A0A6G0WMC7"/>
<evidence type="ECO:0000256" key="1">
    <source>
        <dbReference type="ARBA" id="ARBA00004141"/>
    </source>
</evidence>
<dbReference type="InterPro" id="IPR000109">
    <property type="entry name" value="POT_fam"/>
</dbReference>
<organism evidence="7 8">
    <name type="scientific">Aphanomyces euteiches</name>
    <dbReference type="NCBI Taxonomy" id="100861"/>
    <lineage>
        <taxon>Eukaryota</taxon>
        <taxon>Sar</taxon>
        <taxon>Stramenopiles</taxon>
        <taxon>Oomycota</taxon>
        <taxon>Saprolegniomycetes</taxon>
        <taxon>Saprolegniales</taxon>
        <taxon>Verrucalvaceae</taxon>
        <taxon>Aphanomyces</taxon>
    </lineage>
</organism>
<dbReference type="GO" id="GO:0016020">
    <property type="term" value="C:membrane"/>
    <property type="evidence" value="ECO:0007669"/>
    <property type="project" value="UniProtKB-SubCell"/>
</dbReference>
<feature type="transmembrane region" description="Helical" evidence="6">
    <location>
        <begin position="188"/>
        <end position="210"/>
    </location>
</feature>
<dbReference type="InterPro" id="IPR036259">
    <property type="entry name" value="MFS_trans_sf"/>
</dbReference>
<evidence type="ECO:0000256" key="6">
    <source>
        <dbReference type="SAM" id="Phobius"/>
    </source>
</evidence>
<proteinExistence type="inferred from homology"/>
<keyword evidence="3 6" id="KW-0812">Transmembrane</keyword>
<name>A0A6G0WMC7_9STRA</name>
<feature type="transmembrane region" description="Helical" evidence="6">
    <location>
        <begin position="443"/>
        <end position="462"/>
    </location>
</feature>
<sequence>MDATKGAWPHDLFLVGLRLGASTQSVPAFNFDKTLARAGDASWWLVFTFQFASNMADQVVTPTVGVGGGYGTPWDNRPVKVKNVLLQVCGFILVMELAERLSYYGINQGLKNFMGKKLGWSSVSSNSIKSTWTSVAYMTPLLGAYIADERWGRYKTIVVFGTWYMLGDVMLAIAAHPSVLASASVAQGLFITGLFVFIGVGTGAIKSNVITLGADQFNPQDDKETTQKMAYFSYFYWCINAGAAFSYGYLATLSVKGSGIIPKEYGYFGTFTICAGVFIVALIVFLLGTSRYIRLPPNSDAMSKLVKVLIASSSKSSSARFSVFGFVTFMLSFIVNLIAVFLKDGSTERLTLSYIAGGFAVFGVVFWVYFGRFYNDMDAAKTSNGGTIHDSSIDDIKQIVRVLPFAAFMVTWHCVYDQIDANFQSIAQQTDLRFGNDRDSTQLPGAVLGVFDPISIVILIPVLENVVYPMYTKWTGKAPSPFGKTTTGLIIAAFTMFYTGGFETIRRNSEPLLLVNSTGQLDYVLDESSELPMNAIAWGWNIPHYVLVGLCECLINVTAYDVFYSEVPPYLKSTSQAINLFMTSMGSNVTSIFTLLFQKYIPNDLNDGHLEYMFFGVGAIAVINVLVFLWAMKDMQFGMSSTPRGGDAADNEFGLSKKESHLVDAEKARLSYA</sequence>
<evidence type="ECO:0000256" key="2">
    <source>
        <dbReference type="ARBA" id="ARBA00005982"/>
    </source>
</evidence>
<keyword evidence="8" id="KW-1185">Reference proteome</keyword>
<comment type="subcellular location">
    <subcellularLocation>
        <location evidence="1">Membrane</location>
        <topology evidence="1">Multi-pass membrane protein</topology>
    </subcellularLocation>
</comment>
<comment type="similarity">
    <text evidence="2">Belongs to the major facilitator superfamily. Proton-dependent oligopeptide transporter (POT/PTR) (TC 2.A.17) family.</text>
</comment>
<dbReference type="GO" id="GO:0022857">
    <property type="term" value="F:transmembrane transporter activity"/>
    <property type="evidence" value="ECO:0007669"/>
    <property type="project" value="InterPro"/>
</dbReference>
<keyword evidence="4 6" id="KW-1133">Transmembrane helix</keyword>
<evidence type="ECO:0000256" key="4">
    <source>
        <dbReference type="ARBA" id="ARBA00022989"/>
    </source>
</evidence>
<protein>
    <recommendedName>
        <fullName evidence="9">Major facilitator superfamily (MFS) profile domain-containing protein</fullName>
    </recommendedName>
</protein>
<evidence type="ECO:0000313" key="7">
    <source>
        <dbReference type="EMBL" id="KAF0728497.1"/>
    </source>
</evidence>
<evidence type="ECO:0000313" key="8">
    <source>
        <dbReference type="Proteomes" id="UP000481153"/>
    </source>
</evidence>
<evidence type="ECO:0000256" key="3">
    <source>
        <dbReference type="ARBA" id="ARBA00022692"/>
    </source>
</evidence>
<dbReference type="Pfam" id="PF00854">
    <property type="entry name" value="PTR2"/>
    <property type="match status" value="1"/>
</dbReference>
<feature type="transmembrane region" description="Helical" evidence="6">
    <location>
        <begin position="321"/>
        <end position="342"/>
    </location>
</feature>
<dbReference type="EMBL" id="VJMJ01000176">
    <property type="protein sequence ID" value="KAF0728497.1"/>
    <property type="molecule type" value="Genomic_DNA"/>
</dbReference>
<dbReference type="Gene3D" id="1.20.1250.20">
    <property type="entry name" value="MFS general substrate transporter like domains"/>
    <property type="match status" value="1"/>
</dbReference>
<reference evidence="7 8" key="1">
    <citation type="submission" date="2019-07" db="EMBL/GenBank/DDBJ databases">
        <title>Genomics analysis of Aphanomyces spp. identifies a new class of oomycete effector associated with host adaptation.</title>
        <authorList>
            <person name="Gaulin E."/>
        </authorList>
    </citation>
    <scope>NUCLEOTIDE SEQUENCE [LARGE SCALE GENOMIC DNA]</scope>
    <source>
        <strain evidence="7 8">ATCC 201684</strain>
    </source>
</reference>
<comment type="caution">
    <text evidence="7">The sequence shown here is derived from an EMBL/GenBank/DDBJ whole genome shotgun (WGS) entry which is preliminary data.</text>
</comment>
<feature type="transmembrane region" description="Helical" evidence="6">
    <location>
        <begin position="157"/>
        <end position="176"/>
    </location>
</feature>
<feature type="transmembrane region" description="Helical" evidence="6">
    <location>
        <begin position="612"/>
        <end position="631"/>
    </location>
</feature>
<keyword evidence="5 6" id="KW-0472">Membrane</keyword>
<evidence type="ECO:0008006" key="9">
    <source>
        <dbReference type="Google" id="ProtNLM"/>
    </source>
</evidence>
<gene>
    <name evidence="7" type="ORF">Ae201684_013683</name>
</gene>
<evidence type="ECO:0000256" key="5">
    <source>
        <dbReference type="ARBA" id="ARBA00023136"/>
    </source>
</evidence>
<dbReference type="SUPFAM" id="SSF103473">
    <property type="entry name" value="MFS general substrate transporter"/>
    <property type="match status" value="1"/>
</dbReference>
<dbReference type="PANTHER" id="PTHR11654">
    <property type="entry name" value="OLIGOPEPTIDE TRANSPORTER-RELATED"/>
    <property type="match status" value="1"/>
</dbReference>
<feature type="transmembrane region" description="Helical" evidence="6">
    <location>
        <begin position="354"/>
        <end position="374"/>
    </location>
</feature>
<feature type="transmembrane region" description="Helical" evidence="6">
    <location>
        <begin position="231"/>
        <end position="250"/>
    </location>
</feature>
<dbReference type="VEuPathDB" id="FungiDB:AeMF1_010049"/>